<comment type="similarity">
    <text evidence="3">Belongs to the TmcAL family.</text>
</comment>
<dbReference type="EC" id="6.3.4.-" evidence="3"/>
<organism evidence="4 5">
    <name type="scientific">Peribacillus loiseleuriae</name>
    <dbReference type="NCBI Taxonomy" id="1679170"/>
    <lineage>
        <taxon>Bacteria</taxon>
        <taxon>Bacillati</taxon>
        <taxon>Bacillota</taxon>
        <taxon>Bacilli</taxon>
        <taxon>Bacillales</taxon>
        <taxon>Bacillaceae</taxon>
        <taxon>Peribacillus</taxon>
    </lineage>
</organism>
<keyword evidence="3" id="KW-0547">Nucleotide-binding</keyword>
<keyword evidence="2 3" id="KW-0819">tRNA processing</keyword>
<evidence type="ECO:0000313" key="4">
    <source>
        <dbReference type="EMBL" id="KMY49340.1"/>
    </source>
</evidence>
<dbReference type="PANTHER" id="PTHR37825">
    <property type="entry name" value="TRNA(MET) CYTIDINE ACETATE LIGASE"/>
    <property type="match status" value="1"/>
</dbReference>
<keyword evidence="3" id="KW-0963">Cytoplasm</keyword>
<dbReference type="SUPFAM" id="SSF52374">
    <property type="entry name" value="Nucleotidylyl transferase"/>
    <property type="match status" value="1"/>
</dbReference>
<proteinExistence type="inferred from homology"/>
<name>A0A0K9GRT0_9BACI</name>
<feature type="binding site" evidence="3">
    <location>
        <position position="101"/>
    </location>
    <ligand>
        <name>ATP</name>
        <dbReference type="ChEBI" id="CHEBI:30616"/>
    </ligand>
</feature>
<dbReference type="AlphaFoldDB" id="A0A0K9GRT0"/>
<dbReference type="GO" id="GO:0000049">
    <property type="term" value="F:tRNA binding"/>
    <property type="evidence" value="ECO:0007669"/>
    <property type="project" value="UniProtKB-KW"/>
</dbReference>
<dbReference type="InterPro" id="IPR014729">
    <property type="entry name" value="Rossmann-like_a/b/a_fold"/>
</dbReference>
<dbReference type="Proteomes" id="UP000037146">
    <property type="component" value="Unassembled WGS sequence"/>
</dbReference>
<dbReference type="EMBL" id="LFZW01000001">
    <property type="protein sequence ID" value="KMY49340.1"/>
    <property type="molecule type" value="Genomic_DNA"/>
</dbReference>
<feature type="binding site" evidence="3">
    <location>
        <begin position="7"/>
        <end position="20"/>
    </location>
    <ligand>
        <name>ATP</name>
        <dbReference type="ChEBI" id="CHEBI:30616"/>
    </ligand>
</feature>
<dbReference type="NCBIfam" id="NF010191">
    <property type="entry name" value="PRK13670.1"/>
    <property type="match status" value="1"/>
</dbReference>
<dbReference type="HAMAP" id="MF_01539">
    <property type="entry name" value="TmcAL"/>
    <property type="match status" value="1"/>
</dbReference>
<keyword evidence="1 3" id="KW-0436">Ligase</keyword>
<gene>
    <name evidence="3" type="primary">tmcAL</name>
    <name evidence="4" type="ORF">AC625_07200</name>
</gene>
<dbReference type="RefSeq" id="WP_049680673.1">
    <property type="nucleotide sequence ID" value="NZ_LFZW01000001.1"/>
</dbReference>
<dbReference type="Pfam" id="PF05636">
    <property type="entry name" value="HIGH_NTase1"/>
    <property type="match status" value="1"/>
</dbReference>
<evidence type="ECO:0000313" key="5">
    <source>
        <dbReference type="Proteomes" id="UP000037146"/>
    </source>
</evidence>
<evidence type="ECO:0000256" key="3">
    <source>
        <dbReference type="HAMAP-Rule" id="MF_01539"/>
    </source>
</evidence>
<reference evidence="5" key="1">
    <citation type="submission" date="2015-07" db="EMBL/GenBank/DDBJ databases">
        <title>Genome sequencing project for genomic taxonomy and phylogenomics of Bacillus-like bacteria.</title>
        <authorList>
            <person name="Liu B."/>
            <person name="Wang J."/>
            <person name="Zhu Y."/>
            <person name="Liu G."/>
            <person name="Chen Q."/>
            <person name="Chen Z."/>
            <person name="Lan J."/>
            <person name="Che J."/>
            <person name="Ge C."/>
            <person name="Shi H."/>
            <person name="Pan Z."/>
            <person name="Liu X."/>
        </authorList>
    </citation>
    <scope>NUCLEOTIDE SEQUENCE [LARGE SCALE GENOMIC DNA]</scope>
    <source>
        <strain evidence="5">FJAT-27997</strain>
    </source>
</reference>
<dbReference type="PATRIC" id="fig|1679170.3.peg.1547"/>
<dbReference type="PANTHER" id="PTHR37825:SF1">
    <property type="entry name" value="TRNA(MET) CYTIDINE ACETATE LIGASE"/>
    <property type="match status" value="1"/>
</dbReference>
<keyword evidence="3" id="KW-0820">tRNA-binding</keyword>
<dbReference type="GO" id="GO:0005737">
    <property type="term" value="C:cytoplasm"/>
    <property type="evidence" value="ECO:0007669"/>
    <property type="project" value="UniProtKB-SubCell"/>
</dbReference>
<dbReference type="OrthoDB" id="9769796at2"/>
<comment type="function">
    <text evidence="3">Catalyzes the formation of N(4)-acetylcytidine (ac(4)C) at the wobble position of elongator tRNA(Met), using acetate and ATP as substrates. First activates an acetate ion to form acetyladenylate (Ac-AMP) and then transfers the acetyl group to tRNA to form ac(4)C34.</text>
</comment>
<accession>A0A0K9GRT0</accession>
<keyword evidence="5" id="KW-1185">Reference proteome</keyword>
<dbReference type="GO" id="GO:0016879">
    <property type="term" value="F:ligase activity, forming carbon-nitrogen bonds"/>
    <property type="evidence" value="ECO:0007669"/>
    <property type="project" value="UniProtKB-UniRule"/>
</dbReference>
<feature type="binding site" evidence="3">
    <location>
        <position position="162"/>
    </location>
    <ligand>
        <name>ATP</name>
        <dbReference type="ChEBI" id="CHEBI:30616"/>
    </ligand>
</feature>
<keyword evidence="3" id="KW-0067">ATP-binding</keyword>
<feature type="binding site" evidence="3">
    <location>
        <begin position="187"/>
        <end position="188"/>
    </location>
    <ligand>
        <name>ATP</name>
        <dbReference type="ChEBI" id="CHEBI:30616"/>
    </ligand>
</feature>
<comment type="caution">
    <text evidence="4">The sequence shown here is derived from an EMBL/GenBank/DDBJ whole genome shotgun (WGS) entry which is preliminary data.</text>
</comment>
<dbReference type="STRING" id="1679170.AC625_07200"/>
<evidence type="ECO:0000256" key="2">
    <source>
        <dbReference type="ARBA" id="ARBA00022694"/>
    </source>
</evidence>
<evidence type="ECO:0000256" key="1">
    <source>
        <dbReference type="ARBA" id="ARBA00022598"/>
    </source>
</evidence>
<comment type="catalytic activity">
    <reaction evidence="3">
        <text>cytidine(34) in elongator tRNA(Met) + acetate + ATP = N(4)-acetylcytidine(34) in elongator tRNA(Met) + AMP + diphosphate</text>
        <dbReference type="Rhea" id="RHEA:58144"/>
        <dbReference type="Rhea" id="RHEA-COMP:10693"/>
        <dbReference type="Rhea" id="RHEA-COMP:10694"/>
        <dbReference type="ChEBI" id="CHEBI:30089"/>
        <dbReference type="ChEBI" id="CHEBI:30616"/>
        <dbReference type="ChEBI" id="CHEBI:33019"/>
        <dbReference type="ChEBI" id="CHEBI:74900"/>
        <dbReference type="ChEBI" id="CHEBI:82748"/>
        <dbReference type="ChEBI" id="CHEBI:456215"/>
    </reaction>
</comment>
<sequence>MKAVGIVVEYNPFHNGHVYHAVESKQAANADVVIAIMSGSFLQRGEPALVNKWARAKMALAGGVDLVFELPYPFATQQAGIFAQGAISILETLDCDAFCFGSEDGRLEPFMLTYQFLRGNKDDFDEKVRHHLKAGCSYPKAASLAFNELQGHEDVLDLTQPNNILGLEYVKAALSKQFKIKPLTIHRIAAGYHETELSNSPIASATGIRKAIADKTNLKDIITYVPKSTKEVLQQYLTVYHSFHDWEKYWPLLKYQILSASVAELADIYEIEEGIEFRMKEMAAIASSFHEFMTLLKTKRYTWTRIQRMCVHLLTRTKKDDMQAFQEAPSYLRLLGMNPNGREYLRKIKKNLPLPLISRLSAFNDPSIQLDIRASQVYALGLSQPYQHLLMQREYGSPVIVNE</sequence>
<dbReference type="InterPro" id="IPR008513">
    <property type="entry name" value="tRNA(Met)_cyd_acetate_ligase"/>
</dbReference>
<dbReference type="GO" id="GO:0006400">
    <property type="term" value="P:tRNA modification"/>
    <property type="evidence" value="ECO:0007669"/>
    <property type="project" value="UniProtKB-UniRule"/>
</dbReference>
<keyword evidence="3" id="KW-0694">RNA-binding</keyword>
<protein>
    <recommendedName>
        <fullName evidence="3">tRNA(Met) cytidine acetate ligase</fullName>
        <ecNumber evidence="3">6.3.4.-</ecNumber>
    </recommendedName>
</protein>
<dbReference type="Gene3D" id="3.40.50.620">
    <property type="entry name" value="HUPs"/>
    <property type="match status" value="1"/>
</dbReference>
<comment type="subcellular location">
    <subcellularLocation>
        <location evidence="3">Cytoplasm</location>
    </subcellularLocation>
</comment>
<dbReference type="GO" id="GO:0005524">
    <property type="term" value="F:ATP binding"/>
    <property type="evidence" value="ECO:0007669"/>
    <property type="project" value="UniProtKB-KW"/>
</dbReference>